<name>M7SM43_HELPX</name>
<dbReference type="EMBL" id="AOTX01000022">
    <property type="protein sequence ID" value="EMR58911.1"/>
    <property type="molecule type" value="Genomic_DNA"/>
</dbReference>
<dbReference type="PROSITE" id="PS51898">
    <property type="entry name" value="TYR_RECOMBINASE"/>
    <property type="match status" value="1"/>
</dbReference>
<evidence type="ECO:0000256" key="1">
    <source>
        <dbReference type="ARBA" id="ARBA00022908"/>
    </source>
</evidence>
<dbReference type="GO" id="GO:0009037">
    <property type="term" value="F:tyrosine-based site-specific recombinase activity"/>
    <property type="evidence" value="ECO:0007669"/>
    <property type="project" value="UniProtKB-UniRule"/>
</dbReference>
<gene>
    <name evidence="7" type="primary">xerD</name>
    <name evidence="4" type="synonym">xerH</name>
    <name evidence="7" type="ORF">HPHPH1_0731</name>
</gene>
<dbReference type="Proteomes" id="UP000011947">
    <property type="component" value="Unassembled WGS sequence"/>
</dbReference>
<feature type="active site" evidence="4">
    <location>
        <position position="233"/>
    </location>
</feature>
<dbReference type="Gene3D" id="1.10.443.10">
    <property type="entry name" value="Intergrase catalytic core"/>
    <property type="match status" value="1"/>
</dbReference>
<keyword evidence="2 4" id="KW-0238">DNA-binding</keyword>
<dbReference type="InterPro" id="IPR044068">
    <property type="entry name" value="CB"/>
</dbReference>
<dbReference type="Pfam" id="PF18644">
    <property type="entry name" value="Phage_int_SAM_6"/>
    <property type="match status" value="1"/>
</dbReference>
<dbReference type="InterPro" id="IPR002104">
    <property type="entry name" value="Integrase_catalytic"/>
</dbReference>
<keyword evidence="1 4" id="KW-0229">DNA integration</keyword>
<dbReference type="GO" id="GO:0005737">
    <property type="term" value="C:cytoplasm"/>
    <property type="evidence" value="ECO:0007669"/>
    <property type="project" value="UniProtKB-SubCell"/>
</dbReference>
<evidence type="ECO:0000259" key="6">
    <source>
        <dbReference type="PROSITE" id="PS51900"/>
    </source>
</evidence>
<organism evidence="7 8">
    <name type="scientific">Helicobacter pylori Hp H-1</name>
    <dbReference type="NCBI Taxonomy" id="992058"/>
    <lineage>
        <taxon>Bacteria</taxon>
        <taxon>Pseudomonadati</taxon>
        <taxon>Campylobacterota</taxon>
        <taxon>Epsilonproteobacteria</taxon>
        <taxon>Campylobacterales</taxon>
        <taxon>Helicobacteraceae</taxon>
        <taxon>Helicobacter</taxon>
    </lineage>
</organism>
<comment type="similarity">
    <text evidence="4">Belongs to the 'phage' integrase family. XerH subfamily.</text>
</comment>
<dbReference type="InterPro" id="IPR013762">
    <property type="entry name" value="Integrase-like_cat_sf"/>
</dbReference>
<evidence type="ECO:0000256" key="3">
    <source>
        <dbReference type="ARBA" id="ARBA00023172"/>
    </source>
</evidence>
<dbReference type="AlphaFoldDB" id="M7SM43"/>
<evidence type="ECO:0000259" key="5">
    <source>
        <dbReference type="PROSITE" id="PS51898"/>
    </source>
</evidence>
<accession>M7SM43</accession>
<sequence length="366" mass="42373">MKHPLEELKDPVENLLLWIGRFLRYKCTSLSNSQVKDQNKVFECLNEFNHAFINSSQLEKVCKKARNAGLLGINTYALPLLKFYEYAQKLSLKSLKNIDEVMLAEFLSIYTGGLSLATKKNYRIALLGLFSYIDKQNQDENEKSYIYNITLKNISGVNQSAGNKLPTHLNNEELEKFLESIDKIEMSAKVRARNRLLIKIIVFTGMRSNEALQLKIKDFTLENGCYTILIKGKGDKYRAVMLKAFHIESLLKEWLTERELYPVKNDLLFCNQKGSALTQAYLYKQVERIINFAGLRREKNGAHMLRHSFATLLYQKRHDLILVQEALGHASLNTSRIYTHFDKERLKEAASIWEENQKTPPTPLRK</sequence>
<feature type="active site" evidence="4">
    <location>
        <position position="303"/>
    </location>
</feature>
<feature type="domain" description="Tyr recombinase" evidence="5">
    <location>
        <begin position="164"/>
        <end position="351"/>
    </location>
</feature>
<feature type="domain" description="Core-binding (CB)" evidence="6">
    <location>
        <begin position="43"/>
        <end position="134"/>
    </location>
</feature>
<evidence type="ECO:0000256" key="4">
    <source>
        <dbReference type="HAMAP-Rule" id="MF_02054"/>
    </source>
</evidence>
<dbReference type="InterPro" id="IPR011010">
    <property type="entry name" value="DNA_brk_join_enz"/>
</dbReference>
<dbReference type="PANTHER" id="PTHR30349:SF64">
    <property type="entry name" value="PROPHAGE INTEGRASE INTD-RELATED"/>
    <property type="match status" value="1"/>
</dbReference>
<keyword evidence="4" id="KW-0132">Cell division</keyword>
<comment type="caution">
    <text evidence="7">The sequence shown here is derived from an EMBL/GenBank/DDBJ whole genome shotgun (WGS) entry which is preliminary data.</text>
</comment>
<dbReference type="SUPFAM" id="SSF56349">
    <property type="entry name" value="DNA breaking-rejoining enzymes"/>
    <property type="match status" value="1"/>
</dbReference>
<dbReference type="PATRIC" id="fig|992058.3.peg.735"/>
<proteinExistence type="inferred from homology"/>
<keyword evidence="4" id="KW-0963">Cytoplasm</keyword>
<dbReference type="PANTHER" id="PTHR30349">
    <property type="entry name" value="PHAGE INTEGRASE-RELATED"/>
    <property type="match status" value="1"/>
</dbReference>
<dbReference type="HAMAP" id="MF_02054">
    <property type="entry name" value="Recomb_XerH"/>
    <property type="match status" value="1"/>
</dbReference>
<dbReference type="InterPro" id="IPR033683">
    <property type="entry name" value="XerH"/>
</dbReference>
<evidence type="ECO:0000313" key="7">
    <source>
        <dbReference type="EMBL" id="EMR58911.1"/>
    </source>
</evidence>
<dbReference type="InterPro" id="IPR041308">
    <property type="entry name" value="Xer_N"/>
</dbReference>
<dbReference type="GO" id="GO:0051301">
    <property type="term" value="P:cell division"/>
    <property type="evidence" value="ECO:0007669"/>
    <property type="project" value="UniProtKB-KW"/>
</dbReference>
<feature type="active site" evidence="4">
    <location>
        <position position="306"/>
    </location>
</feature>
<feature type="active site" evidence="4">
    <location>
        <position position="207"/>
    </location>
</feature>
<feature type="active site" evidence="4">
    <location>
        <position position="329"/>
    </location>
</feature>
<dbReference type="PROSITE" id="PS51900">
    <property type="entry name" value="CB"/>
    <property type="match status" value="1"/>
</dbReference>
<keyword evidence="3 4" id="KW-0233">DNA recombination</keyword>
<evidence type="ECO:0000256" key="2">
    <source>
        <dbReference type="ARBA" id="ARBA00023125"/>
    </source>
</evidence>
<keyword evidence="4" id="KW-0131">Cell cycle</keyword>
<dbReference type="RefSeq" id="WP_001923260.1">
    <property type="nucleotide sequence ID" value="NZ_AOTX01000022.1"/>
</dbReference>
<evidence type="ECO:0000313" key="8">
    <source>
        <dbReference type="Proteomes" id="UP000011947"/>
    </source>
</evidence>
<dbReference type="GO" id="GO:0006310">
    <property type="term" value="P:DNA recombination"/>
    <property type="evidence" value="ECO:0007669"/>
    <property type="project" value="UniProtKB-UniRule"/>
</dbReference>
<feature type="active site" description="O-(3'-phospho-DNA)-tyrosine intermediate" evidence="4">
    <location>
        <position position="338"/>
    </location>
</feature>
<dbReference type="InterPro" id="IPR050090">
    <property type="entry name" value="Tyrosine_recombinase_XerCD"/>
</dbReference>
<comment type="subcellular location">
    <subcellularLocation>
        <location evidence="4">Cytoplasm</location>
    </subcellularLocation>
</comment>
<dbReference type="Pfam" id="PF00589">
    <property type="entry name" value="Phage_integrase"/>
    <property type="match status" value="1"/>
</dbReference>
<comment type="function">
    <text evidence="4">Site-specific tyrosine recombinase, which acts by catalyzing the cutting and rejoining of the recombining DNA molecules.</text>
</comment>
<reference evidence="7 8" key="1">
    <citation type="submission" date="2013-02" db="EMBL/GenBank/DDBJ databases">
        <title>Comparitive Sequence Analysis of H. pylori Isolates.</title>
        <authorList>
            <person name="Blanchard T.G."/>
            <person name="Czinn S.J."/>
            <person name="McCracken C.M."/>
            <person name="Abolude K.A."/>
            <person name="Shefchek K.S."/>
            <person name="Maroo A.M."/>
            <person name="Santana-Cruz I.S."/>
            <person name="Tallon L.J."/>
            <person name="Ficke F.W.F."/>
        </authorList>
    </citation>
    <scope>NUCLEOTIDE SEQUENCE [LARGE SCALE GENOMIC DNA]</scope>
    <source>
        <strain evidence="7 8">Hp H-1</strain>
    </source>
</reference>
<protein>
    <recommendedName>
        <fullName evidence="4">Tyrosine recombinase XerH</fullName>
    </recommendedName>
</protein>
<dbReference type="GO" id="GO:0003677">
    <property type="term" value="F:DNA binding"/>
    <property type="evidence" value="ECO:0007669"/>
    <property type="project" value="UniProtKB-UniRule"/>
</dbReference>